<accession>A0AAW4WZ11</accession>
<dbReference type="InterPro" id="IPR023214">
    <property type="entry name" value="HAD_sf"/>
</dbReference>
<dbReference type="SFLD" id="SFLDS00003">
    <property type="entry name" value="Haloacid_Dehalogenase"/>
    <property type="match status" value="1"/>
</dbReference>
<dbReference type="Pfam" id="PF00702">
    <property type="entry name" value="Hydrolase"/>
    <property type="match status" value="1"/>
</dbReference>
<name>A0AAW4WZ11_9FIRM</name>
<keyword evidence="2" id="KW-1185">Reference proteome</keyword>
<reference evidence="1 2" key="1">
    <citation type="submission" date="2021-10" db="EMBL/GenBank/DDBJ databases">
        <authorList>
            <person name="Grouzdev D.S."/>
            <person name="Pantiukh K.S."/>
            <person name="Krutkina M.S."/>
        </authorList>
    </citation>
    <scope>NUCLEOTIDE SEQUENCE [LARGE SCALE GENOMIC DNA]</scope>
    <source>
        <strain evidence="1 2">Z-7514</strain>
    </source>
</reference>
<dbReference type="Proteomes" id="UP001199296">
    <property type="component" value="Unassembled WGS sequence"/>
</dbReference>
<proteinExistence type="predicted"/>
<dbReference type="SUPFAM" id="SSF56784">
    <property type="entry name" value="HAD-like"/>
    <property type="match status" value="1"/>
</dbReference>
<evidence type="ECO:0000313" key="2">
    <source>
        <dbReference type="Proteomes" id="UP001199296"/>
    </source>
</evidence>
<organism evidence="1 2">
    <name type="scientific">Halanaerobium polyolivorans</name>
    <dbReference type="NCBI Taxonomy" id="2886943"/>
    <lineage>
        <taxon>Bacteria</taxon>
        <taxon>Bacillati</taxon>
        <taxon>Bacillota</taxon>
        <taxon>Clostridia</taxon>
        <taxon>Halanaerobiales</taxon>
        <taxon>Halanaerobiaceae</taxon>
        <taxon>Halanaerobium</taxon>
    </lineage>
</organism>
<dbReference type="NCBIfam" id="TIGR01549">
    <property type="entry name" value="HAD-SF-IA-v1"/>
    <property type="match status" value="1"/>
</dbReference>
<dbReference type="Gene3D" id="3.40.50.1000">
    <property type="entry name" value="HAD superfamily/HAD-like"/>
    <property type="match status" value="1"/>
</dbReference>
<dbReference type="InterPro" id="IPR036412">
    <property type="entry name" value="HAD-like_sf"/>
</dbReference>
<dbReference type="InterPro" id="IPR023198">
    <property type="entry name" value="PGP-like_dom2"/>
</dbReference>
<dbReference type="AlphaFoldDB" id="A0AAW4WZ11"/>
<dbReference type="EMBL" id="JAJFAT010000004">
    <property type="protein sequence ID" value="MCC3144510.1"/>
    <property type="molecule type" value="Genomic_DNA"/>
</dbReference>
<sequence length="200" mass="23828">MIKSIVFDLGNVLLDFDPESYLADFSYDEEKKMELKKAVFASPEWLQLDRGSLDFKEAKEKMIKRRPQLALEIENILAGWEEMLKLKEESLFILEDLAKKDYKLYVLSNFHQKAFDYVSKKYDFFKHFERLLISSQVGMIKPEKEIYNYLLTEFQLNPEETLFIDDTLANIEAARREGIKVIHFQTAERLKEELNFYLEK</sequence>
<comment type="caution">
    <text evidence="1">The sequence shown here is derived from an EMBL/GenBank/DDBJ whole genome shotgun (WGS) entry which is preliminary data.</text>
</comment>
<dbReference type="PANTHER" id="PTHR43611">
    <property type="entry name" value="ALPHA-D-GLUCOSE 1-PHOSPHATE PHOSPHATASE"/>
    <property type="match status" value="1"/>
</dbReference>
<dbReference type="SFLD" id="SFLDG01129">
    <property type="entry name" value="C1.5:_HAD__Beta-PGM__Phosphata"/>
    <property type="match status" value="1"/>
</dbReference>
<dbReference type="RefSeq" id="WP_229344337.1">
    <property type="nucleotide sequence ID" value="NZ_JAJFAT010000004.1"/>
</dbReference>
<dbReference type="PANTHER" id="PTHR43611:SF3">
    <property type="entry name" value="FLAVIN MONONUCLEOTIDE HYDROLASE 1, CHLOROPLATIC"/>
    <property type="match status" value="1"/>
</dbReference>
<dbReference type="CDD" id="cd02603">
    <property type="entry name" value="HAD_sEH-N_like"/>
    <property type="match status" value="1"/>
</dbReference>
<evidence type="ECO:0000313" key="1">
    <source>
        <dbReference type="EMBL" id="MCC3144510.1"/>
    </source>
</evidence>
<gene>
    <name evidence="1" type="ORF">LJ207_04130</name>
</gene>
<dbReference type="NCBIfam" id="TIGR01509">
    <property type="entry name" value="HAD-SF-IA-v3"/>
    <property type="match status" value="1"/>
</dbReference>
<protein>
    <submittedName>
        <fullName evidence="1">HAD family phosphatase</fullName>
    </submittedName>
</protein>
<dbReference type="Gene3D" id="1.10.150.240">
    <property type="entry name" value="Putative phosphatase, domain 2"/>
    <property type="match status" value="1"/>
</dbReference>
<dbReference type="InterPro" id="IPR006439">
    <property type="entry name" value="HAD-SF_hydro_IA"/>
</dbReference>